<keyword evidence="1" id="KW-0472">Membrane</keyword>
<dbReference type="EMBL" id="GILB01001679">
    <property type="protein sequence ID" value="NUU82012.1"/>
    <property type="molecule type" value="Transcribed_RNA"/>
</dbReference>
<proteinExistence type="predicted"/>
<evidence type="ECO:0000313" key="2">
    <source>
        <dbReference type="EMBL" id="NUU82012.1"/>
    </source>
</evidence>
<accession>A0A6M2EAE9</accession>
<keyword evidence="1" id="KW-1133">Transmembrane helix</keyword>
<sequence length="112" mass="12745">MSKLTPNRILNLCRRLSRSRDTTQLIFLDDCRREKASSGILYFSRVSMLFDNNSALSFSSCTINSDKENKNELEQKANAITHLQLLQLSFLGFTICGFLFFLTTSCSCTTKI</sequence>
<organism evidence="2">
    <name type="scientific">Populus davidiana</name>
    <dbReference type="NCBI Taxonomy" id="266767"/>
    <lineage>
        <taxon>Eukaryota</taxon>
        <taxon>Viridiplantae</taxon>
        <taxon>Streptophyta</taxon>
        <taxon>Embryophyta</taxon>
        <taxon>Tracheophyta</taxon>
        <taxon>Spermatophyta</taxon>
        <taxon>Magnoliopsida</taxon>
        <taxon>eudicotyledons</taxon>
        <taxon>Gunneridae</taxon>
        <taxon>Pentapetalae</taxon>
        <taxon>rosids</taxon>
        <taxon>fabids</taxon>
        <taxon>Malpighiales</taxon>
        <taxon>Salicaceae</taxon>
        <taxon>Saliceae</taxon>
        <taxon>Populus</taxon>
    </lineage>
</organism>
<dbReference type="AlphaFoldDB" id="A0A6M2EAE9"/>
<evidence type="ECO:0000256" key="1">
    <source>
        <dbReference type="SAM" id="Phobius"/>
    </source>
</evidence>
<reference evidence="2" key="1">
    <citation type="submission" date="2020-03" db="EMBL/GenBank/DDBJ databases">
        <authorList>
            <person name="Zhang R."/>
        </authorList>
    </citation>
    <scope>NUCLEOTIDE SEQUENCE</scope>
</reference>
<protein>
    <submittedName>
        <fullName evidence="2">Uncharacterized protein</fullName>
    </submittedName>
</protein>
<feature type="transmembrane region" description="Helical" evidence="1">
    <location>
        <begin position="85"/>
        <end position="103"/>
    </location>
</feature>
<keyword evidence="1" id="KW-0812">Transmembrane</keyword>
<name>A0A6M2EAE9_9ROSI</name>